<evidence type="ECO:0000313" key="3">
    <source>
        <dbReference type="EMBL" id="RIJ47671.1"/>
    </source>
</evidence>
<proteinExistence type="predicted"/>
<accession>A0A399T0E8</accession>
<reference evidence="3 4" key="1">
    <citation type="submission" date="2018-08" db="EMBL/GenBank/DDBJ databases">
        <title>Pallidiluteibacterium maritimus gen. nov., sp. nov., isolated from coastal sediment.</title>
        <authorList>
            <person name="Zhou L.Y."/>
        </authorList>
    </citation>
    <scope>NUCLEOTIDE SEQUENCE [LARGE SCALE GENOMIC DNA]</scope>
    <source>
        <strain evidence="3 4">XSD2</strain>
    </source>
</reference>
<dbReference type="InterPro" id="IPR010380">
    <property type="entry name" value="DUF975"/>
</dbReference>
<keyword evidence="1" id="KW-1133">Transmembrane helix</keyword>
<gene>
    <name evidence="3" type="ORF">D1614_13915</name>
</gene>
<feature type="transmembrane region" description="Helical" evidence="1">
    <location>
        <begin position="139"/>
        <end position="169"/>
    </location>
</feature>
<dbReference type="Proteomes" id="UP000265926">
    <property type="component" value="Unassembled WGS sequence"/>
</dbReference>
<dbReference type="PANTHER" id="PTHR40076">
    <property type="entry name" value="MEMBRANE PROTEIN-RELATED"/>
    <property type="match status" value="1"/>
</dbReference>
<protein>
    <submittedName>
        <fullName evidence="3">DUF975 family protein</fullName>
    </submittedName>
</protein>
<feature type="transmembrane region" description="Helical" evidence="1">
    <location>
        <begin position="48"/>
        <end position="66"/>
    </location>
</feature>
<evidence type="ECO:0000313" key="4">
    <source>
        <dbReference type="Proteomes" id="UP000265926"/>
    </source>
</evidence>
<keyword evidence="1" id="KW-0812">Transmembrane</keyword>
<dbReference type="InterPro" id="IPR057169">
    <property type="entry name" value="DUF7847"/>
</dbReference>
<evidence type="ECO:0000259" key="2">
    <source>
        <dbReference type="Pfam" id="PF25231"/>
    </source>
</evidence>
<dbReference type="PANTHER" id="PTHR40076:SF1">
    <property type="entry name" value="MEMBRANE PROTEIN"/>
    <property type="match status" value="1"/>
</dbReference>
<keyword evidence="1" id="KW-0472">Membrane</keyword>
<feature type="transmembrane region" description="Helical" evidence="1">
    <location>
        <begin position="199"/>
        <end position="224"/>
    </location>
</feature>
<organism evidence="3 4">
    <name type="scientific">Maribellus luteus</name>
    <dbReference type="NCBI Taxonomy" id="2305463"/>
    <lineage>
        <taxon>Bacteria</taxon>
        <taxon>Pseudomonadati</taxon>
        <taxon>Bacteroidota</taxon>
        <taxon>Bacteroidia</taxon>
        <taxon>Marinilabiliales</taxon>
        <taxon>Prolixibacteraceae</taxon>
        <taxon>Maribellus</taxon>
    </lineage>
</organism>
<feature type="transmembrane region" description="Helical" evidence="1">
    <location>
        <begin position="86"/>
        <end position="105"/>
    </location>
</feature>
<evidence type="ECO:0000256" key="1">
    <source>
        <dbReference type="SAM" id="Phobius"/>
    </source>
</evidence>
<feature type="domain" description="DUF7847" evidence="2">
    <location>
        <begin position="147"/>
        <end position="223"/>
    </location>
</feature>
<sequence>MKDAVALSQRKQKTKFRNKLKLQEMERDNYYNQIPSVGGSFSYGWRTMFGKSFLMLFVAVIIMGLLNGPSAGLKFDDHHSLFTGLILLPMALFGLAYAFLFLPVIKYGRDLMFLQAMRGEDADLKTLFEGFRKNYLNIILANLIVVALVAIGFIMLVIPGIIVLCRLIFVPYLVMDKNLEAMKAVEKSWQMTRGHGWEIFAMLILSFFITIGGLMVFFVGIIFARMWRHSAFATFYQSVLNQSDDDNPIPILGVNEQ</sequence>
<keyword evidence="4" id="KW-1185">Reference proteome</keyword>
<dbReference type="Pfam" id="PF25231">
    <property type="entry name" value="DUF7847"/>
    <property type="match status" value="1"/>
</dbReference>
<name>A0A399T0E8_9BACT</name>
<dbReference type="EMBL" id="QWGR01000007">
    <property type="protein sequence ID" value="RIJ47671.1"/>
    <property type="molecule type" value="Genomic_DNA"/>
</dbReference>
<comment type="caution">
    <text evidence="3">The sequence shown here is derived from an EMBL/GenBank/DDBJ whole genome shotgun (WGS) entry which is preliminary data.</text>
</comment>
<dbReference type="AlphaFoldDB" id="A0A399T0E8"/>